<proteinExistence type="predicted"/>
<sequence>MTLGAVLTKREEEEASMHSLCNDDKLGASVYHKSDTNWDTSWLGASIGAFAHADPDTLKQRYTKDGKALESCEDKTKVAYDDLPKDTDKKDDSWLVAAFQTAANRMGGYLGLEDKSIAFGDPSDAYYMLSGKWPLMTHLDGNNPDGDAENLVGGPDTDKDVLFALLEKCNDQPIIFGTGANPDRSDENLQPWTWYGVTNVNYGDPEEGKKPYTDAHIVFWHGKENWEKVLKFGDLYDDIRKVVHFE</sequence>
<keyword evidence="2" id="KW-1185">Reference proteome</keyword>
<dbReference type="GeneID" id="30210977"/>
<gene>
    <name evidence="1" type="ORF">I302_107683</name>
</gene>
<evidence type="ECO:0000313" key="1">
    <source>
        <dbReference type="EMBL" id="WVW85645.1"/>
    </source>
</evidence>
<accession>A0AAJ8KE33</accession>
<dbReference type="AlphaFoldDB" id="A0AAJ8KE33"/>
<dbReference type="RefSeq" id="XP_019044665.2">
    <property type="nucleotide sequence ID" value="XM_019193188.2"/>
</dbReference>
<organism evidence="1 2">
    <name type="scientific">Kwoniella bestiolae CBS 10118</name>
    <dbReference type="NCBI Taxonomy" id="1296100"/>
    <lineage>
        <taxon>Eukaryota</taxon>
        <taxon>Fungi</taxon>
        <taxon>Dikarya</taxon>
        <taxon>Basidiomycota</taxon>
        <taxon>Agaricomycotina</taxon>
        <taxon>Tremellomycetes</taxon>
        <taxon>Tremellales</taxon>
        <taxon>Cryptococcaceae</taxon>
        <taxon>Kwoniella</taxon>
    </lineage>
</organism>
<dbReference type="KEGG" id="kbi:30210977"/>
<dbReference type="EMBL" id="CP144546">
    <property type="protein sequence ID" value="WVW85645.1"/>
    <property type="molecule type" value="Genomic_DNA"/>
</dbReference>
<dbReference type="Proteomes" id="UP000092730">
    <property type="component" value="Chromosome 6"/>
</dbReference>
<name>A0AAJ8KE33_9TREE</name>
<protein>
    <submittedName>
        <fullName evidence="1">Uncharacterized protein</fullName>
    </submittedName>
</protein>
<reference evidence="1" key="1">
    <citation type="submission" date="2013-07" db="EMBL/GenBank/DDBJ databases">
        <authorList>
            <consortium name="The Broad Institute Genome Sequencing Platform"/>
            <person name="Cuomo C."/>
            <person name="Litvintseva A."/>
            <person name="Chen Y."/>
            <person name="Heitman J."/>
            <person name="Sun S."/>
            <person name="Springer D."/>
            <person name="Dromer F."/>
            <person name="Young S.K."/>
            <person name="Zeng Q."/>
            <person name="Gargeya S."/>
            <person name="Fitzgerald M."/>
            <person name="Abouelleil A."/>
            <person name="Alvarado L."/>
            <person name="Berlin A.M."/>
            <person name="Chapman S.B."/>
            <person name="Dewar J."/>
            <person name="Goldberg J."/>
            <person name="Griggs A."/>
            <person name="Gujja S."/>
            <person name="Hansen M."/>
            <person name="Howarth C."/>
            <person name="Imamovic A."/>
            <person name="Larimer J."/>
            <person name="McCowan C."/>
            <person name="Murphy C."/>
            <person name="Pearson M."/>
            <person name="Priest M."/>
            <person name="Roberts A."/>
            <person name="Saif S."/>
            <person name="Shea T."/>
            <person name="Sykes S."/>
            <person name="Wortman J."/>
            <person name="Nusbaum C."/>
            <person name="Birren B."/>
        </authorList>
    </citation>
    <scope>NUCLEOTIDE SEQUENCE</scope>
    <source>
        <strain evidence="1">CBS 10118</strain>
    </source>
</reference>
<reference evidence="1" key="2">
    <citation type="submission" date="2024-02" db="EMBL/GenBank/DDBJ databases">
        <title>Comparative genomics of Cryptococcus and Kwoniella reveals pathogenesis evolution and contrasting modes of karyotype evolution via chromosome fusion or intercentromeric recombination.</title>
        <authorList>
            <person name="Coelho M.A."/>
            <person name="David-Palma M."/>
            <person name="Shea T."/>
            <person name="Bowers K."/>
            <person name="McGinley-Smith S."/>
            <person name="Mohammad A.W."/>
            <person name="Gnirke A."/>
            <person name="Yurkov A.M."/>
            <person name="Nowrousian M."/>
            <person name="Sun S."/>
            <person name="Cuomo C.A."/>
            <person name="Heitman J."/>
        </authorList>
    </citation>
    <scope>NUCLEOTIDE SEQUENCE</scope>
    <source>
        <strain evidence="1">CBS 10118</strain>
    </source>
</reference>
<evidence type="ECO:0000313" key="2">
    <source>
        <dbReference type="Proteomes" id="UP000092730"/>
    </source>
</evidence>